<comment type="caution">
    <text evidence="2">The sequence shown here is derived from an EMBL/GenBank/DDBJ whole genome shotgun (WGS) entry which is preliminary data.</text>
</comment>
<organism evidence="2 3">
    <name type="scientific">Acinetobacter baumannii 625974</name>
    <dbReference type="NCBI Taxonomy" id="1310607"/>
    <lineage>
        <taxon>Bacteria</taxon>
        <taxon>Pseudomonadati</taxon>
        <taxon>Pseudomonadota</taxon>
        <taxon>Gammaproteobacteria</taxon>
        <taxon>Moraxellales</taxon>
        <taxon>Moraxellaceae</taxon>
        <taxon>Acinetobacter</taxon>
        <taxon>Acinetobacter calcoaceticus/baumannii complex</taxon>
    </lineage>
</organism>
<proteinExistence type="predicted"/>
<feature type="domain" description="DUF2726" evidence="1">
    <location>
        <begin position="34"/>
        <end position="140"/>
    </location>
</feature>
<dbReference type="InterPro" id="IPR024402">
    <property type="entry name" value="DUF2726"/>
</dbReference>
<evidence type="ECO:0000313" key="3">
    <source>
        <dbReference type="Proteomes" id="UP000021108"/>
    </source>
</evidence>
<reference evidence="2 3" key="1">
    <citation type="submission" date="2014-02" db="EMBL/GenBank/DDBJ databases">
        <title>Comparative genomics and transcriptomics to identify genetic mechanisms underlying the emergence of carbapenem resistant Acinetobacter baumannii (CRAb).</title>
        <authorList>
            <person name="Harris A.D."/>
            <person name="Johnson K.J."/>
            <person name="George J."/>
            <person name="Shefchek K."/>
            <person name="Daugherty S.C."/>
            <person name="Parankush S."/>
            <person name="Sadzewicz L."/>
            <person name="Tallon L."/>
            <person name="Sengamalay N."/>
            <person name="Hazen T.H."/>
            <person name="Rasko D.A."/>
        </authorList>
    </citation>
    <scope>NUCLEOTIDE SEQUENCE [LARGE SCALE GENOMIC DNA]</scope>
    <source>
        <strain evidence="2 3">625974</strain>
    </source>
</reference>
<dbReference type="RefSeq" id="WP_000291528.1">
    <property type="nucleotide sequence ID" value="NZ_JEXD01000012.1"/>
</dbReference>
<accession>A0A009PH04</accession>
<evidence type="ECO:0000259" key="1">
    <source>
        <dbReference type="Pfam" id="PF10881"/>
    </source>
</evidence>
<protein>
    <recommendedName>
        <fullName evidence="1">DUF2726 domain-containing protein</fullName>
    </recommendedName>
</protein>
<dbReference type="EMBL" id="JEXD01000012">
    <property type="protein sequence ID" value="EXC07639.1"/>
    <property type="molecule type" value="Genomic_DNA"/>
</dbReference>
<dbReference type="GeneID" id="92892197"/>
<dbReference type="Pfam" id="PF10881">
    <property type="entry name" value="DUF2726"/>
    <property type="match status" value="1"/>
</dbReference>
<name>A0A009PH04_ACIBA</name>
<dbReference type="PATRIC" id="fig|1310607.3.peg.1862"/>
<dbReference type="Proteomes" id="UP000021108">
    <property type="component" value="Unassembled WGS sequence"/>
</dbReference>
<sequence length="166" mass="19283">MYYLITILLLFLTVVMAAKSLSRKHQQDSALKRRAVLSSHEQMTLTRLQTVLPKFTVLAHVSFDALLTTKYAHTRRKYQNMTADFVVLDQNYQVVVVVMLEESGLRRAHQQYERRLLQLAGYRVLSYSTVPDYHELRRDLLTPESEMATLHATPQLERISNAFVKS</sequence>
<evidence type="ECO:0000313" key="2">
    <source>
        <dbReference type="EMBL" id="EXC07639.1"/>
    </source>
</evidence>
<dbReference type="AlphaFoldDB" id="A0A009PH04"/>
<gene>
    <name evidence="2" type="ORF">J506_1921</name>
</gene>